<feature type="compositionally biased region" description="Acidic residues" evidence="4">
    <location>
        <begin position="168"/>
        <end position="177"/>
    </location>
</feature>
<name>A0A1B9I3J1_9TREE</name>
<reference evidence="6" key="2">
    <citation type="submission" date="2013-07" db="EMBL/GenBank/DDBJ databases">
        <authorList>
            <consortium name="The Broad Institute Genome Sequencing Platform"/>
            <person name="Cuomo C."/>
            <person name="Litvintseva A."/>
            <person name="Chen Y."/>
            <person name="Heitman J."/>
            <person name="Sun S."/>
            <person name="Springer D."/>
            <person name="Dromer F."/>
            <person name="Young S.K."/>
            <person name="Zeng Q."/>
            <person name="Gargeya S."/>
            <person name="Fitzgerald M."/>
            <person name="Abouelleil A."/>
            <person name="Alvarado L."/>
            <person name="Berlin A.M."/>
            <person name="Chapman S.B."/>
            <person name="Dewar J."/>
            <person name="Goldberg J."/>
            <person name="Griggs A."/>
            <person name="Gujja S."/>
            <person name="Hansen M."/>
            <person name="Howarth C."/>
            <person name="Imamovic A."/>
            <person name="Larimer J."/>
            <person name="McCowan C."/>
            <person name="Murphy C."/>
            <person name="Pearson M."/>
            <person name="Priest M."/>
            <person name="Roberts A."/>
            <person name="Saif S."/>
            <person name="Shea T."/>
            <person name="Sykes S."/>
            <person name="Wortman J."/>
            <person name="Nusbaum C."/>
            <person name="Birren B."/>
        </authorList>
    </citation>
    <scope>NUCLEOTIDE SEQUENCE</scope>
    <source>
        <strain evidence="6">CBS 10737</strain>
    </source>
</reference>
<comment type="similarity">
    <text evidence="3">Belongs to the UreF family.</text>
</comment>
<accession>A0A1B9I3J1</accession>
<dbReference type="InterPro" id="IPR038277">
    <property type="entry name" value="UreF_sf"/>
</dbReference>
<evidence type="ECO:0000256" key="2">
    <source>
        <dbReference type="ARBA" id="ARBA00023186"/>
    </source>
</evidence>
<dbReference type="OrthoDB" id="2550922at2759"/>
<dbReference type="PANTHER" id="PTHR33620">
    <property type="entry name" value="UREASE ACCESSORY PROTEIN F"/>
    <property type="match status" value="1"/>
</dbReference>
<dbReference type="Proteomes" id="UP000094020">
    <property type="component" value="Chromosome 7"/>
</dbReference>
<evidence type="ECO:0000313" key="6">
    <source>
        <dbReference type="EMBL" id="WWC71719.1"/>
    </source>
</evidence>
<evidence type="ECO:0000256" key="4">
    <source>
        <dbReference type="SAM" id="MobiDB-lite"/>
    </source>
</evidence>
<dbReference type="EMBL" id="CP144525">
    <property type="protein sequence ID" value="WWC71719.1"/>
    <property type="molecule type" value="Genomic_DNA"/>
</dbReference>
<evidence type="ECO:0000313" key="7">
    <source>
        <dbReference type="Proteomes" id="UP000094020"/>
    </source>
</evidence>
<gene>
    <name evidence="5" type="ORF">I206_03421</name>
    <name evidence="6" type="ORF">I206_105677</name>
</gene>
<dbReference type="AlphaFoldDB" id="A0A1B9I3J1"/>
<proteinExistence type="inferred from homology"/>
<protein>
    <submittedName>
        <fullName evidence="5">Uncharacterized protein</fullName>
    </submittedName>
</protein>
<keyword evidence="7" id="KW-1185">Reference proteome</keyword>
<dbReference type="GO" id="GO:0016151">
    <property type="term" value="F:nickel cation binding"/>
    <property type="evidence" value="ECO:0007669"/>
    <property type="project" value="InterPro"/>
</dbReference>
<dbReference type="KEGG" id="kpin:30171790"/>
<reference evidence="6" key="4">
    <citation type="submission" date="2024-02" db="EMBL/GenBank/DDBJ databases">
        <title>Comparative genomics of Cryptococcus and Kwoniella reveals pathogenesis evolution and contrasting modes of karyotype evolution via chromosome fusion or intercentromeric recombination.</title>
        <authorList>
            <person name="Coelho M.A."/>
            <person name="David-Palma M."/>
            <person name="Shea T."/>
            <person name="Bowers K."/>
            <person name="McGinley-Smith S."/>
            <person name="Mohammad A.W."/>
            <person name="Gnirke A."/>
            <person name="Yurkov A.M."/>
            <person name="Nowrousian M."/>
            <person name="Sun S."/>
            <person name="Cuomo C.A."/>
            <person name="Heitman J."/>
        </authorList>
    </citation>
    <scope>NUCLEOTIDE SEQUENCE</scope>
    <source>
        <strain evidence="6">CBS 10737</strain>
    </source>
</reference>
<dbReference type="GeneID" id="30171790"/>
<reference evidence="5" key="3">
    <citation type="submission" date="2016-07" db="EMBL/GenBank/DDBJ databases">
        <title>Evolution of pathogenesis and genome organization in the Tremellales.</title>
        <authorList>
            <person name="Cuomo C."/>
            <person name="Litvintseva A."/>
            <person name="Heitman J."/>
            <person name="Chen Y."/>
            <person name="Sun S."/>
            <person name="Springer D."/>
            <person name="Dromer F."/>
            <person name="Young S."/>
            <person name="Zeng Q."/>
            <person name="Chapman S."/>
            <person name="Gujja S."/>
            <person name="Saif S."/>
            <person name="Birren B."/>
        </authorList>
    </citation>
    <scope>NUCLEOTIDE SEQUENCE</scope>
    <source>
        <strain evidence="5">CBS 10737</strain>
    </source>
</reference>
<dbReference type="Gene3D" id="1.10.4190.10">
    <property type="entry name" value="Urease accessory protein UreF"/>
    <property type="match status" value="1"/>
</dbReference>
<reference evidence="5" key="1">
    <citation type="submission" date="2013-07" db="EMBL/GenBank/DDBJ databases">
        <title>The Genome Sequence of Cryptococcus pinus CBS10737.</title>
        <authorList>
            <consortium name="The Broad Institute Genome Sequencing Platform"/>
            <person name="Cuomo C."/>
            <person name="Litvintseva A."/>
            <person name="Chen Y."/>
            <person name="Heitman J."/>
            <person name="Sun S."/>
            <person name="Springer D."/>
            <person name="Dromer F."/>
            <person name="Young S.K."/>
            <person name="Zeng Q."/>
            <person name="Gargeya S."/>
            <person name="Fitzgerald M."/>
            <person name="Abouelleil A."/>
            <person name="Alvarado L."/>
            <person name="Berlin A.M."/>
            <person name="Chapman S.B."/>
            <person name="Dewar J."/>
            <person name="Goldberg J."/>
            <person name="Griggs A."/>
            <person name="Gujja S."/>
            <person name="Hansen M."/>
            <person name="Howarth C."/>
            <person name="Imamovic A."/>
            <person name="Larimer J."/>
            <person name="McCowan C."/>
            <person name="Murphy C."/>
            <person name="Pearson M."/>
            <person name="Priest M."/>
            <person name="Roberts A."/>
            <person name="Saif S."/>
            <person name="Shea T."/>
            <person name="Sykes S."/>
            <person name="Wortman J."/>
            <person name="Nusbaum C."/>
            <person name="Birren B."/>
        </authorList>
    </citation>
    <scope>NUCLEOTIDE SEQUENCE [LARGE SCALE GENOMIC DNA]</scope>
    <source>
        <strain evidence="5">CBS 10737</strain>
    </source>
</reference>
<dbReference type="PANTHER" id="PTHR33620:SF1">
    <property type="entry name" value="UREASE ACCESSORY PROTEIN F"/>
    <property type="match status" value="1"/>
</dbReference>
<dbReference type="InterPro" id="IPR002639">
    <property type="entry name" value="UreF"/>
</dbReference>
<dbReference type="RefSeq" id="XP_019011323.1">
    <property type="nucleotide sequence ID" value="XM_019155169.1"/>
</dbReference>
<evidence type="ECO:0000256" key="3">
    <source>
        <dbReference type="ARBA" id="ARBA00046339"/>
    </source>
</evidence>
<dbReference type="EMBL" id="KI894010">
    <property type="protein sequence ID" value="OCF50104.1"/>
    <property type="molecule type" value="Genomic_DNA"/>
</dbReference>
<feature type="region of interest" description="Disordered" evidence="4">
    <location>
        <begin position="165"/>
        <end position="188"/>
    </location>
</feature>
<dbReference type="Pfam" id="PF01730">
    <property type="entry name" value="UreF"/>
    <property type="match status" value="1"/>
</dbReference>
<keyword evidence="1" id="KW-0996">Nickel insertion</keyword>
<evidence type="ECO:0000313" key="5">
    <source>
        <dbReference type="EMBL" id="OCF50104.1"/>
    </source>
</evidence>
<sequence length="362" mass="41972">MTYPFSNSDEIHLLYVLLDSNLPTGGFVSSSGLESFSKHGFLSNNSPSYNNDNNYKRNITEGIIEFSKSEIENYSNTTCEFVSKAWKIINNALSIIEFLENKNENNDNDNDNENIINKVIKKIIKLDEYNEITLLSHVNKRSSKAQGVAMLTLFSRGLSEPFLNLNNNDDEENENQNENENRNENENYQIKLKKEKEKKEKITKMIIEEYKKQIRKNRSPGHLSICWGVITACLGLSLNRSIHLHLFLHSRSLLSSAVRLNLIGPYASSQLLLYPFKKIINDQVELFFLKEKNENQKSKNFENSFDSIFSEINYNLIDDEEEEESFWKWSLKSENFGPSTTWPLGEILSSRHDLQHSRIFNS</sequence>
<organism evidence="5">
    <name type="scientific">Kwoniella pini CBS 10737</name>
    <dbReference type="NCBI Taxonomy" id="1296096"/>
    <lineage>
        <taxon>Eukaryota</taxon>
        <taxon>Fungi</taxon>
        <taxon>Dikarya</taxon>
        <taxon>Basidiomycota</taxon>
        <taxon>Agaricomycotina</taxon>
        <taxon>Tremellomycetes</taxon>
        <taxon>Tremellales</taxon>
        <taxon>Cryptococcaceae</taxon>
        <taxon>Kwoniella</taxon>
    </lineage>
</organism>
<dbReference type="STRING" id="1296096.A0A1B9I3J1"/>
<keyword evidence="2" id="KW-0143">Chaperone</keyword>
<evidence type="ECO:0000256" key="1">
    <source>
        <dbReference type="ARBA" id="ARBA00022988"/>
    </source>
</evidence>